<feature type="region of interest" description="Disordered" evidence="2">
    <location>
        <begin position="1"/>
        <end position="67"/>
    </location>
</feature>
<dbReference type="Proteomes" id="UP001278766">
    <property type="component" value="Unassembled WGS sequence"/>
</dbReference>
<dbReference type="GeneID" id="87844269"/>
<comment type="similarity">
    <text evidence="1">Belongs to the methyltransferase superfamily. LaeA methyltransferase family.</text>
</comment>
<dbReference type="Pfam" id="PF13489">
    <property type="entry name" value="Methyltransf_23"/>
    <property type="match status" value="1"/>
</dbReference>
<feature type="compositionally biased region" description="Low complexity" evidence="2">
    <location>
        <begin position="38"/>
        <end position="59"/>
    </location>
</feature>
<reference evidence="3" key="2">
    <citation type="submission" date="2023-06" db="EMBL/GenBank/DDBJ databases">
        <authorList>
            <consortium name="Lawrence Berkeley National Laboratory"/>
            <person name="Haridas S."/>
            <person name="Hensen N."/>
            <person name="Bonometti L."/>
            <person name="Westerberg I."/>
            <person name="Brannstrom I.O."/>
            <person name="Guillou S."/>
            <person name="Cros-Aarteil S."/>
            <person name="Calhoun S."/>
            <person name="Kuo A."/>
            <person name="Mondo S."/>
            <person name="Pangilinan J."/>
            <person name="Riley R."/>
            <person name="Labutti K."/>
            <person name="Andreopoulos B."/>
            <person name="Lipzen A."/>
            <person name="Chen C."/>
            <person name="Yanf M."/>
            <person name="Daum C."/>
            <person name="Ng V."/>
            <person name="Clum A."/>
            <person name="Steindorff A."/>
            <person name="Ohm R."/>
            <person name="Martin F."/>
            <person name="Silar P."/>
            <person name="Natvig D."/>
            <person name="Lalanne C."/>
            <person name="Gautier V."/>
            <person name="Ament-Velasquez S.L."/>
            <person name="Kruys A."/>
            <person name="Hutchinson M.I."/>
            <person name="Powell A.J."/>
            <person name="Barry K."/>
            <person name="Miller A.N."/>
            <person name="Grigoriev I.V."/>
            <person name="Debuchy R."/>
            <person name="Gladieux P."/>
            <person name="Thoren M.H."/>
            <person name="Johannesson H."/>
        </authorList>
    </citation>
    <scope>NUCLEOTIDE SEQUENCE</scope>
    <source>
        <strain evidence="3">CBS 168.71</strain>
    </source>
</reference>
<organism evidence="3 4">
    <name type="scientific">Chaetomium fimeti</name>
    <dbReference type="NCBI Taxonomy" id="1854472"/>
    <lineage>
        <taxon>Eukaryota</taxon>
        <taxon>Fungi</taxon>
        <taxon>Dikarya</taxon>
        <taxon>Ascomycota</taxon>
        <taxon>Pezizomycotina</taxon>
        <taxon>Sordariomycetes</taxon>
        <taxon>Sordariomycetidae</taxon>
        <taxon>Sordariales</taxon>
        <taxon>Chaetomiaceae</taxon>
        <taxon>Chaetomium</taxon>
    </lineage>
</organism>
<dbReference type="AlphaFoldDB" id="A0AAE0LW21"/>
<dbReference type="PANTHER" id="PTHR43591">
    <property type="entry name" value="METHYLTRANSFERASE"/>
    <property type="match status" value="1"/>
</dbReference>
<name>A0AAE0LW21_9PEZI</name>
<keyword evidence="3" id="KW-0489">Methyltransferase</keyword>
<evidence type="ECO:0000313" key="4">
    <source>
        <dbReference type="Proteomes" id="UP001278766"/>
    </source>
</evidence>
<dbReference type="RefSeq" id="XP_062663186.1">
    <property type="nucleotide sequence ID" value="XM_062807321.1"/>
</dbReference>
<protein>
    <submittedName>
        <fullName evidence="3">S-adenosyl-L-methionine-dependent methyltransferase</fullName>
    </submittedName>
</protein>
<dbReference type="CDD" id="cd02440">
    <property type="entry name" value="AdoMet_MTases"/>
    <property type="match status" value="1"/>
</dbReference>
<dbReference type="Gene3D" id="3.40.50.150">
    <property type="entry name" value="Vaccinia Virus protein VP39"/>
    <property type="match status" value="1"/>
</dbReference>
<dbReference type="PANTHER" id="PTHR43591:SF31">
    <property type="entry name" value="LAEA-LIKE, PUTATIVE (AFU_ORTHOLOGUE AFUA_8G01930)-RELATED"/>
    <property type="match status" value="1"/>
</dbReference>
<accession>A0AAE0LW21</accession>
<reference evidence="3" key="1">
    <citation type="journal article" date="2023" name="Mol. Phylogenet. Evol.">
        <title>Genome-scale phylogeny and comparative genomics of the fungal order Sordariales.</title>
        <authorList>
            <person name="Hensen N."/>
            <person name="Bonometti L."/>
            <person name="Westerberg I."/>
            <person name="Brannstrom I.O."/>
            <person name="Guillou S."/>
            <person name="Cros-Aarteil S."/>
            <person name="Calhoun S."/>
            <person name="Haridas S."/>
            <person name="Kuo A."/>
            <person name="Mondo S."/>
            <person name="Pangilinan J."/>
            <person name="Riley R."/>
            <person name="LaButti K."/>
            <person name="Andreopoulos B."/>
            <person name="Lipzen A."/>
            <person name="Chen C."/>
            <person name="Yan M."/>
            <person name="Daum C."/>
            <person name="Ng V."/>
            <person name="Clum A."/>
            <person name="Steindorff A."/>
            <person name="Ohm R.A."/>
            <person name="Martin F."/>
            <person name="Silar P."/>
            <person name="Natvig D.O."/>
            <person name="Lalanne C."/>
            <person name="Gautier V."/>
            <person name="Ament-Velasquez S.L."/>
            <person name="Kruys A."/>
            <person name="Hutchinson M.I."/>
            <person name="Powell A.J."/>
            <person name="Barry K."/>
            <person name="Miller A.N."/>
            <person name="Grigoriev I.V."/>
            <person name="Debuchy R."/>
            <person name="Gladieux P."/>
            <person name="Hiltunen Thoren M."/>
            <person name="Johannesson H."/>
        </authorList>
    </citation>
    <scope>NUCLEOTIDE SEQUENCE</scope>
    <source>
        <strain evidence="3">CBS 168.71</strain>
    </source>
</reference>
<proteinExistence type="inferred from homology"/>
<comment type="caution">
    <text evidence="3">The sequence shown here is derived from an EMBL/GenBank/DDBJ whole genome shotgun (WGS) entry which is preliminary data.</text>
</comment>
<dbReference type="GO" id="GO:0008168">
    <property type="term" value="F:methyltransferase activity"/>
    <property type="evidence" value="ECO:0007669"/>
    <property type="project" value="UniProtKB-KW"/>
</dbReference>
<gene>
    <name evidence="3" type="ORF">B0H64DRAFT_455806</name>
</gene>
<evidence type="ECO:0000313" key="3">
    <source>
        <dbReference type="EMBL" id="KAK3299672.1"/>
    </source>
</evidence>
<sequence length="369" mass="41029">MASSQGTAPINPPANPAAGHQLGINGHGPTPVPQLPTNGNGSAAVAADASSSNRVSDSDGGVGQDNAADLDHRLLYGRTYHAYRDETGGANIDGYKPYFVPNDEVEFRRMNLQHDLVTSALDYRLYSCPAGVDAPLRNVLDASCGTGIWTVQLRRTQTPESVLGVDISPWAPDPKPPNAYFNEHDLDMDWEYRVQFDLIYARFLAGSITNWPKFFGQAYQNIQPGGWLEMVDFLYPITSVHGSIPRESALYRWNIGLVEASRALGVNLNCSRDYQQQMRLAGFQNVSRQEHSWPLGIWPQSRRGKYMGRRALQNTIESLHGLTLLPFTRGLNWSVEQANSLRESTAQDLRNLGLRVRFRLIVVYGQKAL</sequence>
<keyword evidence="3" id="KW-0808">Transferase</keyword>
<dbReference type="SUPFAM" id="SSF53335">
    <property type="entry name" value="S-adenosyl-L-methionine-dependent methyltransferases"/>
    <property type="match status" value="1"/>
</dbReference>
<dbReference type="EMBL" id="JAUEPN010000002">
    <property type="protein sequence ID" value="KAK3299672.1"/>
    <property type="molecule type" value="Genomic_DNA"/>
</dbReference>
<keyword evidence="4" id="KW-1185">Reference proteome</keyword>
<dbReference type="GO" id="GO:0032259">
    <property type="term" value="P:methylation"/>
    <property type="evidence" value="ECO:0007669"/>
    <property type="project" value="UniProtKB-KW"/>
</dbReference>
<dbReference type="InterPro" id="IPR029063">
    <property type="entry name" value="SAM-dependent_MTases_sf"/>
</dbReference>
<evidence type="ECO:0000256" key="2">
    <source>
        <dbReference type="SAM" id="MobiDB-lite"/>
    </source>
</evidence>
<evidence type="ECO:0000256" key="1">
    <source>
        <dbReference type="ARBA" id="ARBA00038158"/>
    </source>
</evidence>